<comment type="subcellular location">
    <subcellularLocation>
        <location evidence="1">Cytoplasm</location>
    </subcellularLocation>
</comment>
<evidence type="ECO:0000256" key="7">
    <source>
        <dbReference type="ARBA" id="ARBA00022967"/>
    </source>
</evidence>
<dbReference type="GO" id="GO:0046933">
    <property type="term" value="F:proton-transporting ATP synthase activity, rotational mechanism"/>
    <property type="evidence" value="ECO:0007669"/>
    <property type="project" value="TreeGrafter"/>
</dbReference>
<evidence type="ECO:0000313" key="11">
    <source>
        <dbReference type="EMBL" id="SBV63415.1"/>
    </source>
</evidence>
<keyword evidence="5" id="KW-0067">ATP-binding</keyword>
<dbReference type="InterPro" id="IPR027417">
    <property type="entry name" value="P-loop_NTPase"/>
</dbReference>
<dbReference type="Gene3D" id="3.40.50.12240">
    <property type="match status" value="1"/>
</dbReference>
<reference evidence="12" key="1">
    <citation type="submission" date="2016-04" db="EMBL/GenBank/DDBJ databases">
        <authorList>
            <person name="Evans L.H."/>
            <person name="Alamgir A."/>
            <person name="Owens N."/>
            <person name="Weber N.D."/>
            <person name="Virtaneva K."/>
            <person name="Barbian K."/>
            <person name="Babar A."/>
            <person name="Rosenke K."/>
        </authorList>
    </citation>
    <scope>NUCLEOTIDE SEQUENCE</scope>
    <source>
        <strain evidence="11">86-2</strain>
        <strain evidence="12">92-3</strain>
    </source>
</reference>
<evidence type="ECO:0000256" key="6">
    <source>
        <dbReference type="ARBA" id="ARBA00022927"/>
    </source>
</evidence>
<dbReference type="GO" id="GO:0008564">
    <property type="term" value="F:protein-exporting ATPase activity"/>
    <property type="evidence" value="ECO:0007669"/>
    <property type="project" value="UniProtKB-EC"/>
</dbReference>
<evidence type="ECO:0000256" key="9">
    <source>
        <dbReference type="ARBA" id="ARBA00034006"/>
    </source>
</evidence>
<dbReference type="PANTHER" id="PTHR15184">
    <property type="entry name" value="ATP SYNTHASE"/>
    <property type="match status" value="1"/>
</dbReference>
<dbReference type="PANTHER" id="PTHR15184:SF9">
    <property type="entry name" value="SPI-1 TYPE 3 SECRETION SYSTEM ATPASE"/>
    <property type="match status" value="1"/>
</dbReference>
<keyword evidence="7" id="KW-1278">Translocase</keyword>
<feature type="domain" description="AAA+ ATPase" evidence="10">
    <location>
        <begin position="157"/>
        <end position="338"/>
    </location>
</feature>
<dbReference type="PROSITE" id="PS00152">
    <property type="entry name" value="ATPASE_ALPHA_BETA"/>
    <property type="match status" value="1"/>
</dbReference>
<evidence type="ECO:0000256" key="4">
    <source>
        <dbReference type="ARBA" id="ARBA00022741"/>
    </source>
</evidence>
<keyword evidence="3" id="KW-0963">Cytoplasm</keyword>
<evidence type="ECO:0000256" key="2">
    <source>
        <dbReference type="ARBA" id="ARBA00022448"/>
    </source>
</evidence>
<organism evidence="12">
    <name type="scientific">uncultured Citrobacter sp</name>
    <dbReference type="NCBI Taxonomy" id="200446"/>
    <lineage>
        <taxon>Bacteria</taxon>
        <taxon>Pseudomonadati</taxon>
        <taxon>Pseudomonadota</taxon>
        <taxon>Gammaproteobacteria</taxon>
        <taxon>Enterobacterales</taxon>
        <taxon>Enterobacteriaceae</taxon>
        <taxon>Citrobacter</taxon>
        <taxon>environmental samples</taxon>
    </lineage>
</organism>
<dbReference type="GO" id="GO:0005737">
    <property type="term" value="C:cytoplasm"/>
    <property type="evidence" value="ECO:0007669"/>
    <property type="project" value="UniProtKB-SubCell"/>
</dbReference>
<dbReference type="Pfam" id="PF00006">
    <property type="entry name" value="ATP-synt_ab"/>
    <property type="match status" value="1"/>
</dbReference>
<dbReference type="InterPro" id="IPR005714">
    <property type="entry name" value="ATPase_T3SS_FliI/YscN"/>
</dbReference>
<dbReference type="InterPro" id="IPR020003">
    <property type="entry name" value="ATPase_a/bsu_AS"/>
</dbReference>
<keyword evidence="12" id="KW-0378">Hydrolase</keyword>
<name>A0A212IN00_9ENTR</name>
<evidence type="ECO:0000313" key="12">
    <source>
        <dbReference type="EMBL" id="SBV68196.1"/>
    </source>
</evidence>
<keyword evidence="2" id="KW-0813">Transport</keyword>
<dbReference type="GO" id="GO:0005524">
    <property type="term" value="F:ATP binding"/>
    <property type="evidence" value="ECO:0007669"/>
    <property type="project" value="UniProtKB-KW"/>
</dbReference>
<dbReference type="SMART" id="SM00382">
    <property type="entry name" value="AAA"/>
    <property type="match status" value="1"/>
</dbReference>
<dbReference type="InterPro" id="IPR040627">
    <property type="entry name" value="T3SS_ATPase_C"/>
</dbReference>
<dbReference type="AlphaFoldDB" id="A0A212IN00"/>
<evidence type="ECO:0000256" key="5">
    <source>
        <dbReference type="ARBA" id="ARBA00022840"/>
    </source>
</evidence>
<dbReference type="RefSeq" id="WP_046671147.1">
    <property type="nucleotide sequence ID" value="NZ_LT598669.1"/>
</dbReference>
<dbReference type="GO" id="GO:0030257">
    <property type="term" value="C:type III protein secretion system complex"/>
    <property type="evidence" value="ECO:0007669"/>
    <property type="project" value="InterPro"/>
</dbReference>
<keyword evidence="6" id="KW-0653">Protein transport</keyword>
<comment type="catalytic activity">
    <reaction evidence="9">
        <text>ATP + H2O + cellular proteinSide 1 = ADP + phosphate + cellular proteinSide 2.</text>
        <dbReference type="EC" id="7.4.2.8"/>
    </reaction>
</comment>
<accession>A0A212IN00</accession>
<sequence length="433" mass="47322">MQEILLSNIFDCNARITSIQGTIITAPLRHTFIGERCCIYRSLNDSRIIGQAETIGFSQGNAVLCLLGGSDGISCSNIIVPDGTAFSLSVSMDTLGTVINAQGKICERFASPVPDNAPLSMLRPIMQSPPDYSERRPIDSLFATGVRAIDGLLTCGIGQRVGIFAGAGAGKTSLMTMIISHSSADVYVIGLVGERGREVTEFLAEGIPEDKRDKTIVVYSTSDRPAVERRNAALIATTIAEYFRDAGKNVVLMIDSMTRYARALRDVALSAGEMPARRGYPSSVFDNLPRILERSGKTQFGSITAFYTVLLEEEEEVDPIGDEVRSILDGHIYLSRKLAGTGHYPAIDVLRSVSRVTRAVSSDEQREAASLFRNNLSKLDELKLMIELGEYQPGENPATDLIVGKTEIIKNFLQQKMEDKTSFTEMLELLYAL</sequence>
<evidence type="ECO:0000259" key="10">
    <source>
        <dbReference type="SMART" id="SM00382"/>
    </source>
</evidence>
<dbReference type="NCBIfam" id="TIGR01026">
    <property type="entry name" value="fliI_yscN"/>
    <property type="match status" value="1"/>
</dbReference>
<dbReference type="InterPro" id="IPR003593">
    <property type="entry name" value="AAA+_ATPase"/>
</dbReference>
<dbReference type="NCBIfam" id="NF006012">
    <property type="entry name" value="PRK08149.1"/>
    <property type="match status" value="1"/>
</dbReference>
<dbReference type="FunFam" id="3.40.50.12240:FF:000002">
    <property type="entry name" value="Flagellum-specific ATP synthase FliI"/>
    <property type="match status" value="1"/>
</dbReference>
<protein>
    <recommendedName>
        <fullName evidence="8">protein-secreting ATPase</fullName>
        <ecNumber evidence="8">7.4.2.8</ecNumber>
    </recommendedName>
</protein>
<dbReference type="GO" id="GO:0030254">
    <property type="term" value="P:protein secretion by the type III secretion system"/>
    <property type="evidence" value="ECO:0007669"/>
    <property type="project" value="InterPro"/>
</dbReference>
<dbReference type="CDD" id="cd01136">
    <property type="entry name" value="ATPase_flagellum-secretory_path_III"/>
    <property type="match status" value="1"/>
</dbReference>
<proteinExistence type="predicted"/>
<dbReference type="InterPro" id="IPR000194">
    <property type="entry name" value="ATPase_F1/V1/A1_a/bsu_nucl-bd"/>
</dbReference>
<dbReference type="EMBL" id="FLUA01000027">
    <property type="protein sequence ID" value="SBV63415.1"/>
    <property type="molecule type" value="Genomic_DNA"/>
</dbReference>
<dbReference type="SUPFAM" id="SSF52540">
    <property type="entry name" value="P-loop containing nucleoside triphosphate hydrolases"/>
    <property type="match status" value="1"/>
</dbReference>
<keyword evidence="4" id="KW-0547">Nucleotide-binding</keyword>
<evidence type="ECO:0000256" key="3">
    <source>
        <dbReference type="ARBA" id="ARBA00022490"/>
    </source>
</evidence>
<evidence type="ECO:0000256" key="8">
    <source>
        <dbReference type="ARBA" id="ARBA00024382"/>
    </source>
</evidence>
<gene>
    <name evidence="12" type="primary">spaL</name>
    <name evidence="11" type="ORF">KL86CIT2_30055</name>
    <name evidence="12" type="ORF">KM92CIT3_80762</name>
</gene>
<dbReference type="InterPro" id="IPR050053">
    <property type="entry name" value="ATPase_alpha/beta_chains"/>
</dbReference>
<dbReference type="EMBL" id="FLUB01000020">
    <property type="protein sequence ID" value="SBV68196.1"/>
    <property type="molecule type" value="Genomic_DNA"/>
</dbReference>
<dbReference type="Pfam" id="PF18269">
    <property type="entry name" value="T3SS_ATPase_C"/>
    <property type="match status" value="1"/>
</dbReference>
<dbReference type="EC" id="7.4.2.8" evidence="8"/>
<dbReference type="GO" id="GO:0016887">
    <property type="term" value="F:ATP hydrolysis activity"/>
    <property type="evidence" value="ECO:0007669"/>
    <property type="project" value="InterPro"/>
</dbReference>
<evidence type="ECO:0000256" key="1">
    <source>
        <dbReference type="ARBA" id="ARBA00004496"/>
    </source>
</evidence>